<accession>A0ACB7SEG3</accession>
<evidence type="ECO:0000313" key="2">
    <source>
        <dbReference type="Proteomes" id="UP000821845"/>
    </source>
</evidence>
<sequence>MAARYGDAVITAPPSHPLGLRAAGGSLFDDGCRFFFGVAREMRRGECAARESLLTSMLVHAHTPRERHRSQYTRAEETTGAAVEILLSPMRV</sequence>
<organism evidence="1 2">
    <name type="scientific">Hyalomma asiaticum</name>
    <name type="common">Tick</name>
    <dbReference type="NCBI Taxonomy" id="266040"/>
    <lineage>
        <taxon>Eukaryota</taxon>
        <taxon>Metazoa</taxon>
        <taxon>Ecdysozoa</taxon>
        <taxon>Arthropoda</taxon>
        <taxon>Chelicerata</taxon>
        <taxon>Arachnida</taxon>
        <taxon>Acari</taxon>
        <taxon>Parasitiformes</taxon>
        <taxon>Ixodida</taxon>
        <taxon>Ixodoidea</taxon>
        <taxon>Ixodidae</taxon>
        <taxon>Hyalomminae</taxon>
        <taxon>Hyalomma</taxon>
    </lineage>
</organism>
<proteinExistence type="predicted"/>
<dbReference type="Proteomes" id="UP000821845">
    <property type="component" value="Chromosome 4"/>
</dbReference>
<name>A0ACB7SEG3_HYAAI</name>
<evidence type="ECO:0000313" key="1">
    <source>
        <dbReference type="EMBL" id="KAH6932945.1"/>
    </source>
</evidence>
<comment type="caution">
    <text evidence="1">The sequence shown here is derived from an EMBL/GenBank/DDBJ whole genome shotgun (WGS) entry which is preliminary data.</text>
</comment>
<keyword evidence="2" id="KW-1185">Reference proteome</keyword>
<dbReference type="EMBL" id="CM023484">
    <property type="protein sequence ID" value="KAH6932945.1"/>
    <property type="molecule type" value="Genomic_DNA"/>
</dbReference>
<reference evidence="1" key="1">
    <citation type="submission" date="2020-05" db="EMBL/GenBank/DDBJ databases">
        <title>Large-scale comparative analyses of tick genomes elucidate their genetic diversity and vector capacities.</title>
        <authorList>
            <person name="Jia N."/>
            <person name="Wang J."/>
            <person name="Shi W."/>
            <person name="Du L."/>
            <person name="Sun Y."/>
            <person name="Zhan W."/>
            <person name="Jiang J."/>
            <person name="Wang Q."/>
            <person name="Zhang B."/>
            <person name="Ji P."/>
            <person name="Sakyi L.B."/>
            <person name="Cui X."/>
            <person name="Yuan T."/>
            <person name="Jiang B."/>
            <person name="Yang W."/>
            <person name="Lam T.T.-Y."/>
            <person name="Chang Q."/>
            <person name="Ding S."/>
            <person name="Wang X."/>
            <person name="Zhu J."/>
            <person name="Ruan X."/>
            <person name="Zhao L."/>
            <person name="Wei J."/>
            <person name="Que T."/>
            <person name="Du C."/>
            <person name="Cheng J."/>
            <person name="Dai P."/>
            <person name="Han X."/>
            <person name="Huang E."/>
            <person name="Gao Y."/>
            <person name="Liu J."/>
            <person name="Shao H."/>
            <person name="Ye R."/>
            <person name="Li L."/>
            <person name="Wei W."/>
            <person name="Wang X."/>
            <person name="Wang C."/>
            <person name="Yang T."/>
            <person name="Huo Q."/>
            <person name="Li W."/>
            <person name="Guo W."/>
            <person name="Chen H."/>
            <person name="Zhou L."/>
            <person name="Ni X."/>
            <person name="Tian J."/>
            <person name="Zhou Y."/>
            <person name="Sheng Y."/>
            <person name="Liu T."/>
            <person name="Pan Y."/>
            <person name="Xia L."/>
            <person name="Li J."/>
            <person name="Zhao F."/>
            <person name="Cao W."/>
        </authorList>
    </citation>
    <scope>NUCLEOTIDE SEQUENCE</scope>
    <source>
        <strain evidence="1">Hyas-2018</strain>
    </source>
</reference>
<gene>
    <name evidence="1" type="ORF">HPB50_010711</name>
</gene>
<protein>
    <submittedName>
        <fullName evidence="1">Uncharacterized protein</fullName>
    </submittedName>
</protein>